<sequence>MESKKCLPSLSFGIPYRQIISNVTQFLVIFAAVLFVFSHFPVKHRSKTVHDFITVIESKTKGRLDSTQGKCPNVLDWMQHGHWELKPATWQQKRDQEKFMSINGINILTHTRKDNMCGNVSADGMHYFRALCSPIGPNPCCKDYFCQNKPIAECKCDNCYDVRELRHAELGTWVPENKDCPLTQFTREEACEIVRGANILFMGDSLMRHFHTALLLYLSGNYNGGALQKGTPQSVRDKCNGIFMYTEIECRYYLRNTGTTCGGNTNVTMAYVFFAKDSGRALEYISKQMDKPKSLTVTGIGLHNWLDFNLIKGYVKAIYKEMKHHKWPRLLWHGQHYQGLLKAPMYVSQSNENVAIFNNKMRDFIPDYNFEVFETYNMTKGLFSFDGTHYGIGVNRMKALMLLHYIKQQKEMGLWE</sequence>
<evidence type="ECO:0000256" key="1">
    <source>
        <dbReference type="SAM" id="Phobius"/>
    </source>
</evidence>
<evidence type="ECO:0000313" key="3">
    <source>
        <dbReference type="Proteomes" id="UP001347796"/>
    </source>
</evidence>
<keyword evidence="1" id="KW-1133">Transmembrane helix</keyword>
<gene>
    <name evidence="2" type="ORF">SNE40_013830</name>
</gene>
<dbReference type="EMBL" id="JAZGQO010000010">
    <property type="protein sequence ID" value="KAK6175345.1"/>
    <property type="molecule type" value="Genomic_DNA"/>
</dbReference>
<organism evidence="2 3">
    <name type="scientific">Patella caerulea</name>
    <name type="common">Rayed Mediterranean limpet</name>
    <dbReference type="NCBI Taxonomy" id="87958"/>
    <lineage>
        <taxon>Eukaryota</taxon>
        <taxon>Metazoa</taxon>
        <taxon>Spiralia</taxon>
        <taxon>Lophotrochozoa</taxon>
        <taxon>Mollusca</taxon>
        <taxon>Gastropoda</taxon>
        <taxon>Patellogastropoda</taxon>
        <taxon>Patelloidea</taxon>
        <taxon>Patellidae</taxon>
        <taxon>Patella</taxon>
    </lineage>
</organism>
<evidence type="ECO:0000313" key="2">
    <source>
        <dbReference type="EMBL" id="KAK6175345.1"/>
    </source>
</evidence>
<keyword evidence="3" id="KW-1185">Reference proteome</keyword>
<proteinExistence type="predicted"/>
<reference evidence="2 3" key="1">
    <citation type="submission" date="2024-01" db="EMBL/GenBank/DDBJ databases">
        <title>The genome of the rayed Mediterranean limpet Patella caerulea (Linnaeus, 1758).</title>
        <authorList>
            <person name="Anh-Thu Weber A."/>
            <person name="Halstead-Nussloch G."/>
        </authorList>
    </citation>
    <scope>NUCLEOTIDE SEQUENCE [LARGE SCALE GENOMIC DNA]</scope>
    <source>
        <strain evidence="2">AATW-2023a</strain>
        <tissue evidence="2">Whole specimen</tissue>
    </source>
</reference>
<name>A0AAN8JEC5_PATCE</name>
<accession>A0AAN8JEC5</accession>
<feature type="transmembrane region" description="Helical" evidence="1">
    <location>
        <begin position="19"/>
        <end position="37"/>
    </location>
</feature>
<dbReference type="Proteomes" id="UP001347796">
    <property type="component" value="Unassembled WGS sequence"/>
</dbReference>
<dbReference type="PANTHER" id="PTHR20003:SF7">
    <property type="entry name" value="SGNH DOMAIN-CONTAINING PROTEIN"/>
    <property type="match status" value="1"/>
</dbReference>
<protein>
    <submittedName>
        <fullName evidence="2">Uncharacterized protein</fullName>
    </submittedName>
</protein>
<dbReference type="PANTHER" id="PTHR20003">
    <property type="entry name" value="GLYCOPROTEIN-RELATED"/>
    <property type="match status" value="1"/>
</dbReference>
<keyword evidence="1" id="KW-0812">Transmembrane</keyword>
<keyword evidence="1" id="KW-0472">Membrane</keyword>
<comment type="caution">
    <text evidence="2">The sequence shown here is derived from an EMBL/GenBank/DDBJ whole genome shotgun (WGS) entry which is preliminary data.</text>
</comment>
<dbReference type="AlphaFoldDB" id="A0AAN8JEC5"/>